<dbReference type="Pfam" id="PF25050">
    <property type="entry name" value="TARBP1"/>
    <property type="match status" value="1"/>
</dbReference>
<evidence type="ECO:0000256" key="7">
    <source>
        <dbReference type="ARBA" id="ARBA00093266"/>
    </source>
</evidence>
<dbReference type="InterPro" id="IPR045330">
    <property type="entry name" value="TRM3/TARBP1"/>
</dbReference>
<evidence type="ECO:0000256" key="8">
    <source>
        <dbReference type="ARBA" id="ARBA00093361"/>
    </source>
</evidence>
<dbReference type="InterPro" id="IPR029028">
    <property type="entry name" value="Alpha/beta_knot_MTases"/>
</dbReference>
<feature type="domain" description="tRNA/rRNA methyltransferase SpoU type" evidence="12">
    <location>
        <begin position="1382"/>
        <end position="1523"/>
    </location>
</feature>
<protein>
    <recommendedName>
        <fullName evidence="10">tRNA (guanosine(18)-2'-O)-methyltransferase TARBP1</fullName>
        <ecNumber evidence="9">2.1.1.34</ecNumber>
    </recommendedName>
    <alternativeName>
        <fullName evidence="11">TAR RNA-binding protein 1</fullName>
    </alternativeName>
</protein>
<dbReference type="SUPFAM" id="SSF75217">
    <property type="entry name" value="alpha/beta knot"/>
    <property type="match status" value="1"/>
</dbReference>
<evidence type="ECO:0000313" key="15">
    <source>
        <dbReference type="Proteomes" id="UP000235965"/>
    </source>
</evidence>
<sequence length="1547" mass="175783">MSNICPKIASESSVYELTSVLNFLGNDRVEHNISRIILGLVSSISIDENPDVKKLNILMSVLKVKYNLRDVKAVAGDSTLDYNTIFNLCVSLLDHSSDLNGECFFSLCSVLQQTLLLMGKDTFYSSVTNIVMKCKQDLTLFVNSGDIEESKYAYTSRPEVSLRIFETVFAALLQKQEVDNTFNPNEIEKNKLVDEDMHNLIASLVWCGVEHISIQTLQSLIPKVLMYGTDITLLQKIWRHTTESFQSDLSHTFQILCILAQFYLPCGSQNVQISYNVAEENIFWKILQSGLISTDPLARKKALYLMKRAVDGFCHKNTSFTLQCPDAVFWWDPNYSSKIWEQFFLIIESLEEKQVHLIRPVLPVVNFLSTPSKEGKVLHISLILCVFCRIISHDNSFVVKWGIINFVRIHRECHFVRYGNTILGFLDPLMNAVNNSALYSGNPEQCCVSEVGEALQYLFESVIVESSHDECRAFFCCLLDVINCISWAPVPLFNVTYALACVPSIPVWDEQRLGVVKDFISEALRCQCTFIRGAIQCMLLTTTIHFADCDSLSVCTVSHYLGIYRSSESLKRGTSSWHDTVEWIKMFVSKEDAARFVNMTLSTSADGVCLSTRAVARMVILLCDAALLPCCMMDETCSLARSLYTVLSCFHNCEKRLYASEAVQNHALQLIMCLLNESHTMSGDDLVRKTVSSHVNLMMDQIFAFISRRMSSVTHLQDYHLVDTYLSALSVFADEPRLMPEVKANLRKLEDIALQVLVAPTAPPMCHYFSIKALSYISYWLRKHCHCTCAASKPCVILQRQSILISHIVRNGKLNSPPVKQDTELKLTRDLQRLWGKLTSGYLEAGWSIVANFLHSCHSAEDQVLSLRNAEDIVSDIAIALEIGGMNVLVPLMNIMEKMLPKYLISEMFKLVSSCWKMIFELRKTELFWTTMEAFIQMLFQPSVMATATCRDHLLQYSDKIFFHGQAITGLCNMLVMQLQKVVTLSSPDILEYYCTIMVEALTFGPVHRRDQRVIMDTCRFISSLGDKCSINELISNDCCVDNEVRARAVQLLLSACGSSRSHQVAGKLMDALILKDQTESSCKNRYYGDSYLHRLKHRIMQSLLILEPLLDREMAEKLMLWLQDSLLMESQQPSVRYQQEWLLVRLVYHHLDLRDRLWDTFEQAREKRSGSICSFIAVAYHVSCVLNDEQEMFVERSVHKILPWCMAQHFSMRLYAQTALLKLFALCKLQHHDQIAEKYAIVESSLQASMAHGNTVKNAQKLQEDFYFSAFHPVEHYTLETVFYDLPRLANITCEEWISTALLKLCGMSRMNHIALENSNIALKQFNAAAWVLKTSTGTEDNGADMIGVHKNVQKKLVPWCSTFPGQDLGSELRQKREEGLIVVASLIDRLPNLGGLSRTCEVFGVSEYVVGNLKYTEDKQFRSLSVTAEQWVPISEVKPQFLSMYLEAKKKDGYTLIGAEQTSNSTRLNDFKFTQKTLLLLGNEKEGIPADLLPFLDVCVEIPQEGVVRSLNVHVTGALFVWEYMRQQALAGTHSNRVHSQEEET</sequence>
<accession>A0A2J7R4Y8</accession>
<evidence type="ECO:0000256" key="10">
    <source>
        <dbReference type="ARBA" id="ARBA00093636"/>
    </source>
</evidence>
<evidence type="ECO:0000256" key="5">
    <source>
        <dbReference type="ARBA" id="ARBA00022884"/>
    </source>
</evidence>
<evidence type="ECO:0000256" key="6">
    <source>
        <dbReference type="ARBA" id="ARBA00022990"/>
    </source>
</evidence>
<keyword evidence="15" id="KW-1185">Reference proteome</keyword>
<name>A0A2J7R4Y8_9NEOP</name>
<evidence type="ECO:0000313" key="14">
    <source>
        <dbReference type="EMBL" id="PNF35897.1"/>
    </source>
</evidence>
<dbReference type="FunCoup" id="A0A2J7R4Y8">
    <property type="interactions" value="3"/>
</dbReference>
<dbReference type="PANTHER" id="PTHR12029">
    <property type="entry name" value="RNA METHYLTRANSFERASE"/>
    <property type="match status" value="1"/>
</dbReference>
<keyword evidence="4" id="KW-0949">S-adenosyl-L-methionine</keyword>
<proteinExistence type="inferred from homology"/>
<keyword evidence="3" id="KW-0808">Transferase</keyword>
<evidence type="ECO:0000256" key="11">
    <source>
        <dbReference type="ARBA" id="ARBA00093656"/>
    </source>
</evidence>
<dbReference type="GO" id="GO:0003723">
    <property type="term" value="F:RNA binding"/>
    <property type="evidence" value="ECO:0007669"/>
    <property type="project" value="UniProtKB-KW"/>
</dbReference>
<dbReference type="InterPro" id="IPR029026">
    <property type="entry name" value="tRNA_m1G_MTases_N"/>
</dbReference>
<dbReference type="FunFam" id="3.40.1280.10:FF:000010">
    <property type="entry name" value="probable methyltransferase TARBP1"/>
    <property type="match status" value="1"/>
</dbReference>
<dbReference type="GO" id="GO:0030488">
    <property type="term" value="P:tRNA methylation"/>
    <property type="evidence" value="ECO:0007669"/>
    <property type="project" value="InterPro"/>
</dbReference>
<evidence type="ECO:0000256" key="2">
    <source>
        <dbReference type="ARBA" id="ARBA00022603"/>
    </source>
</evidence>
<comment type="caution">
    <text evidence="14">The sequence shown here is derived from an EMBL/GenBank/DDBJ whole genome shotgun (WGS) entry which is preliminary data.</text>
</comment>
<dbReference type="PANTHER" id="PTHR12029:SF11">
    <property type="entry name" value="METHYLTRANSFERASE TARBP1-RELATED"/>
    <property type="match status" value="1"/>
</dbReference>
<comment type="function">
    <text evidence="8">S-adenosyl-L-methionine-dependent 2'-O-ribose methyltransferase that catalyzes the formation of 2'-O-methylguanosine at position 18 (Gm18) in a subset of tRNA. Selectively mediates Gm18 methylation of tRNAGln-TTG/CTG and tRNASer-TGA/GCT. Gm18 modification can enhance the stability of modified tRNAs.</text>
</comment>
<dbReference type="STRING" id="105785.A0A2J7R4Y8"/>
<comment type="similarity">
    <text evidence="1">Belongs to the class IV-like SAM-binding methyltransferase superfamily. RNA methyltransferase TrmH family.</text>
</comment>
<organism evidence="14 15">
    <name type="scientific">Cryptotermes secundus</name>
    <dbReference type="NCBI Taxonomy" id="105785"/>
    <lineage>
        <taxon>Eukaryota</taxon>
        <taxon>Metazoa</taxon>
        <taxon>Ecdysozoa</taxon>
        <taxon>Arthropoda</taxon>
        <taxon>Hexapoda</taxon>
        <taxon>Insecta</taxon>
        <taxon>Pterygota</taxon>
        <taxon>Neoptera</taxon>
        <taxon>Polyneoptera</taxon>
        <taxon>Dictyoptera</taxon>
        <taxon>Blattodea</taxon>
        <taxon>Blattoidea</taxon>
        <taxon>Termitoidae</taxon>
        <taxon>Kalotermitidae</taxon>
        <taxon>Cryptotermitinae</taxon>
        <taxon>Cryptotermes</taxon>
    </lineage>
</organism>
<dbReference type="OrthoDB" id="241340at2759"/>
<evidence type="ECO:0000256" key="9">
    <source>
        <dbReference type="ARBA" id="ARBA00093594"/>
    </source>
</evidence>
<dbReference type="EMBL" id="NEVH01007399">
    <property type="protein sequence ID" value="PNF35897.1"/>
    <property type="molecule type" value="Genomic_DNA"/>
</dbReference>
<dbReference type="GO" id="GO:0141100">
    <property type="term" value="F:tRNA (guanine(18)-2'-O)-methyltransferase activity"/>
    <property type="evidence" value="ECO:0007669"/>
    <property type="project" value="UniProtKB-EC"/>
</dbReference>
<dbReference type="InterPro" id="IPR001537">
    <property type="entry name" value="SpoU_MeTrfase"/>
</dbReference>
<evidence type="ECO:0000259" key="13">
    <source>
        <dbReference type="Pfam" id="PF25050"/>
    </source>
</evidence>
<evidence type="ECO:0000259" key="12">
    <source>
        <dbReference type="Pfam" id="PF00588"/>
    </source>
</evidence>
<dbReference type="EC" id="2.1.1.34" evidence="9"/>
<dbReference type="Gene3D" id="3.40.1280.10">
    <property type="match status" value="1"/>
</dbReference>
<dbReference type="InterPro" id="IPR056921">
    <property type="entry name" value="TARBP1_dom"/>
</dbReference>
<feature type="domain" description="TARBP1" evidence="13">
    <location>
        <begin position="300"/>
        <end position="366"/>
    </location>
</feature>
<keyword evidence="5" id="KW-0694">RNA-binding</keyword>
<evidence type="ECO:0000256" key="3">
    <source>
        <dbReference type="ARBA" id="ARBA00022679"/>
    </source>
</evidence>
<comment type="catalytic activity">
    <reaction evidence="7">
        <text>guanosine(18) in tRNA + S-adenosyl-L-methionine = 2'-O-methylguanosine(18) in tRNA + S-adenosyl-L-homocysteine + H(+)</text>
        <dbReference type="Rhea" id="RHEA:20077"/>
        <dbReference type="Rhea" id="RHEA-COMP:10190"/>
        <dbReference type="Rhea" id="RHEA-COMP:10192"/>
        <dbReference type="ChEBI" id="CHEBI:15378"/>
        <dbReference type="ChEBI" id="CHEBI:57856"/>
        <dbReference type="ChEBI" id="CHEBI:59789"/>
        <dbReference type="ChEBI" id="CHEBI:74269"/>
        <dbReference type="ChEBI" id="CHEBI:74445"/>
        <dbReference type="EC" id="2.1.1.34"/>
    </reaction>
    <physiologicalReaction direction="left-to-right" evidence="7">
        <dbReference type="Rhea" id="RHEA:20078"/>
    </physiologicalReaction>
</comment>
<keyword evidence="6" id="KW-0007">Acetylation</keyword>
<reference evidence="14 15" key="1">
    <citation type="submission" date="2017-12" db="EMBL/GenBank/DDBJ databases">
        <title>Hemimetabolous genomes reveal molecular basis of termite eusociality.</title>
        <authorList>
            <person name="Harrison M.C."/>
            <person name="Jongepier E."/>
            <person name="Robertson H.M."/>
            <person name="Arning N."/>
            <person name="Bitard-Feildel T."/>
            <person name="Chao H."/>
            <person name="Childers C.P."/>
            <person name="Dinh H."/>
            <person name="Doddapaneni H."/>
            <person name="Dugan S."/>
            <person name="Gowin J."/>
            <person name="Greiner C."/>
            <person name="Han Y."/>
            <person name="Hu H."/>
            <person name="Hughes D.S.T."/>
            <person name="Huylmans A.-K."/>
            <person name="Kemena C."/>
            <person name="Kremer L.P.M."/>
            <person name="Lee S.L."/>
            <person name="Lopez-Ezquerra A."/>
            <person name="Mallet L."/>
            <person name="Monroy-Kuhn J.M."/>
            <person name="Moser A."/>
            <person name="Murali S.C."/>
            <person name="Muzny D.M."/>
            <person name="Otani S."/>
            <person name="Piulachs M.-D."/>
            <person name="Poelchau M."/>
            <person name="Qu J."/>
            <person name="Schaub F."/>
            <person name="Wada-Katsumata A."/>
            <person name="Worley K.C."/>
            <person name="Xie Q."/>
            <person name="Ylla G."/>
            <person name="Poulsen M."/>
            <person name="Gibbs R.A."/>
            <person name="Schal C."/>
            <person name="Richards S."/>
            <person name="Belles X."/>
            <person name="Korb J."/>
            <person name="Bornberg-Bauer E."/>
        </authorList>
    </citation>
    <scope>NUCLEOTIDE SEQUENCE [LARGE SCALE GENOMIC DNA]</scope>
    <source>
        <tissue evidence="14">Whole body</tissue>
    </source>
</reference>
<evidence type="ECO:0000256" key="4">
    <source>
        <dbReference type="ARBA" id="ARBA00022691"/>
    </source>
</evidence>
<dbReference type="InterPro" id="IPR044748">
    <property type="entry name" value="Trm3/TARBP1_C"/>
</dbReference>
<keyword evidence="2" id="KW-0489">Methyltransferase</keyword>
<dbReference type="Pfam" id="PF00588">
    <property type="entry name" value="SpoU_methylase"/>
    <property type="match status" value="1"/>
</dbReference>
<dbReference type="CDD" id="cd18091">
    <property type="entry name" value="SpoU-like_TRM3-like"/>
    <property type="match status" value="1"/>
</dbReference>
<dbReference type="Proteomes" id="UP000235965">
    <property type="component" value="Unassembled WGS sequence"/>
</dbReference>
<evidence type="ECO:0000256" key="1">
    <source>
        <dbReference type="ARBA" id="ARBA00007228"/>
    </source>
</evidence>
<dbReference type="InParanoid" id="A0A2J7R4Y8"/>
<gene>
    <name evidence="14" type="ORF">B7P43_G08580</name>
</gene>